<evidence type="ECO:0000256" key="1">
    <source>
        <dbReference type="SAM" id="Coils"/>
    </source>
</evidence>
<keyword evidence="1" id="KW-0175">Coiled coil</keyword>
<dbReference type="RefSeq" id="WP_092859804.1">
    <property type="nucleotide sequence ID" value="NZ_FOQH01000004.1"/>
</dbReference>
<evidence type="ECO:0000313" key="2">
    <source>
        <dbReference type="EMBL" id="SFI15119.1"/>
    </source>
</evidence>
<protein>
    <submittedName>
        <fullName evidence="2">Uncharacterized protein</fullName>
    </submittedName>
</protein>
<dbReference type="Proteomes" id="UP000199377">
    <property type="component" value="Unassembled WGS sequence"/>
</dbReference>
<reference evidence="2 3" key="1">
    <citation type="submission" date="2016-10" db="EMBL/GenBank/DDBJ databases">
        <authorList>
            <person name="de Groot N.N."/>
        </authorList>
    </citation>
    <scope>NUCLEOTIDE SEQUENCE [LARGE SCALE GENOMIC DNA]</scope>
    <source>
        <strain evidence="2 3">CGMCC 1.11030</strain>
    </source>
</reference>
<proteinExistence type="predicted"/>
<name>A0A1I3FV92_9RHOB</name>
<accession>A0A1I3FV92</accession>
<organism evidence="2 3">
    <name type="scientific">Albimonas pacifica</name>
    <dbReference type="NCBI Taxonomy" id="1114924"/>
    <lineage>
        <taxon>Bacteria</taxon>
        <taxon>Pseudomonadati</taxon>
        <taxon>Pseudomonadota</taxon>
        <taxon>Alphaproteobacteria</taxon>
        <taxon>Rhodobacterales</taxon>
        <taxon>Paracoccaceae</taxon>
        <taxon>Albimonas</taxon>
    </lineage>
</organism>
<sequence length="108" mass="11154">MIDPFKTGTPRDRLNALVERSATVILHGTKFGGMPREDVICDIAAAGRDEIARLEKEIEALLEAGNKMSIAAQTTGGVAGRDEGLCEAVAGWAALSPGGADESGEAGE</sequence>
<keyword evidence="3" id="KW-1185">Reference proteome</keyword>
<dbReference type="EMBL" id="FOQH01000004">
    <property type="protein sequence ID" value="SFI15119.1"/>
    <property type="molecule type" value="Genomic_DNA"/>
</dbReference>
<dbReference type="AlphaFoldDB" id="A0A1I3FV92"/>
<dbReference type="STRING" id="1114924.SAMN05216258_104539"/>
<gene>
    <name evidence="2" type="ORF">SAMN05216258_104539</name>
</gene>
<evidence type="ECO:0000313" key="3">
    <source>
        <dbReference type="Proteomes" id="UP000199377"/>
    </source>
</evidence>
<feature type="coiled-coil region" evidence="1">
    <location>
        <begin position="44"/>
        <end position="71"/>
    </location>
</feature>